<keyword evidence="2" id="KW-1185">Reference proteome</keyword>
<evidence type="ECO:0000313" key="2">
    <source>
        <dbReference type="Proteomes" id="UP000427769"/>
    </source>
</evidence>
<dbReference type="RefSeq" id="WP_155306307.1">
    <property type="nucleotide sequence ID" value="NZ_AP021875.1"/>
</dbReference>
<dbReference type="Proteomes" id="UP000427769">
    <property type="component" value="Chromosome"/>
</dbReference>
<reference evidence="1 2" key="1">
    <citation type="submission" date="2019-11" db="EMBL/GenBank/DDBJ databases">
        <title>Comparative genomics of hydrocarbon-degrading Desulfosarcina strains.</title>
        <authorList>
            <person name="Watanabe M."/>
            <person name="Kojima H."/>
            <person name="Fukui M."/>
        </authorList>
    </citation>
    <scope>NUCLEOTIDE SEQUENCE [LARGE SCALE GENOMIC DNA]</scope>
    <source>
        <strain evidence="1 2">PP31</strain>
    </source>
</reference>
<dbReference type="EMBL" id="AP021875">
    <property type="protein sequence ID" value="BBO77580.1"/>
    <property type="molecule type" value="Genomic_DNA"/>
</dbReference>
<gene>
    <name evidence="1" type="ORF">DSCW_49970</name>
</gene>
<dbReference type="AlphaFoldDB" id="A0A5K7Z9X4"/>
<sequence length="67" mass="7910">MDIVMIGSASVKNQDLRKPVVRVASRKNGVFERRRNREDRRKSVRDGVVVSLSYRNDRRVNPDRRRS</sequence>
<protein>
    <submittedName>
        <fullName evidence="1">Uncharacterized protein</fullName>
    </submittedName>
</protein>
<organism evidence="1 2">
    <name type="scientific">Desulfosarcina widdelii</name>
    <dbReference type="NCBI Taxonomy" id="947919"/>
    <lineage>
        <taxon>Bacteria</taxon>
        <taxon>Pseudomonadati</taxon>
        <taxon>Thermodesulfobacteriota</taxon>
        <taxon>Desulfobacteria</taxon>
        <taxon>Desulfobacterales</taxon>
        <taxon>Desulfosarcinaceae</taxon>
        <taxon>Desulfosarcina</taxon>
    </lineage>
</organism>
<name>A0A5K7Z9X4_9BACT</name>
<proteinExistence type="predicted"/>
<accession>A0A5K7Z9X4</accession>
<evidence type="ECO:0000313" key="1">
    <source>
        <dbReference type="EMBL" id="BBO77580.1"/>
    </source>
</evidence>
<dbReference type="KEGG" id="dwd:DSCW_49970"/>